<evidence type="ECO:0000256" key="5">
    <source>
        <dbReference type="ARBA" id="ARBA00023315"/>
    </source>
</evidence>
<dbReference type="SUPFAM" id="SSF55729">
    <property type="entry name" value="Acyl-CoA N-acyltransferases (Nat)"/>
    <property type="match status" value="1"/>
</dbReference>
<evidence type="ECO:0000256" key="10">
    <source>
        <dbReference type="ARBA" id="ARBA00048848"/>
    </source>
</evidence>
<dbReference type="GO" id="GO:0120518">
    <property type="term" value="F:protein N-terminal-methionine acetyltransferase activity"/>
    <property type="evidence" value="ECO:0007669"/>
    <property type="project" value="UniProtKB-EC"/>
</dbReference>
<dbReference type="EnsemblMetazoa" id="AATE017461-RA">
    <property type="protein sequence ID" value="AATE017461-PA.1"/>
    <property type="gene ID" value="AATE017461"/>
</dbReference>
<organism evidence="11">
    <name type="scientific">Anopheles atroparvus</name>
    <name type="common">European mosquito</name>
    <dbReference type="NCBI Taxonomy" id="41427"/>
    <lineage>
        <taxon>Eukaryota</taxon>
        <taxon>Metazoa</taxon>
        <taxon>Ecdysozoa</taxon>
        <taxon>Arthropoda</taxon>
        <taxon>Hexapoda</taxon>
        <taxon>Insecta</taxon>
        <taxon>Pterygota</taxon>
        <taxon>Neoptera</taxon>
        <taxon>Endopterygota</taxon>
        <taxon>Diptera</taxon>
        <taxon>Nematocera</taxon>
        <taxon>Culicoidea</taxon>
        <taxon>Culicidae</taxon>
        <taxon>Anophelinae</taxon>
        <taxon>Anopheles</taxon>
    </lineage>
</organism>
<evidence type="ECO:0000256" key="4">
    <source>
        <dbReference type="ARBA" id="ARBA00022853"/>
    </source>
</evidence>
<comment type="catalytic activity">
    <reaction evidence="9">
        <text>L-lysyl-[protein] + acetyl-CoA = N(6)-acetyl-L-lysyl-[protein] + CoA + H(+)</text>
        <dbReference type="Rhea" id="RHEA:45948"/>
        <dbReference type="Rhea" id="RHEA-COMP:9752"/>
        <dbReference type="Rhea" id="RHEA-COMP:10731"/>
        <dbReference type="ChEBI" id="CHEBI:15378"/>
        <dbReference type="ChEBI" id="CHEBI:29969"/>
        <dbReference type="ChEBI" id="CHEBI:57287"/>
        <dbReference type="ChEBI" id="CHEBI:57288"/>
        <dbReference type="ChEBI" id="CHEBI:61930"/>
        <dbReference type="EC" id="2.3.1.48"/>
    </reaction>
</comment>
<evidence type="ECO:0000256" key="8">
    <source>
        <dbReference type="ARBA" id="ARBA00026144"/>
    </source>
</evidence>
<evidence type="ECO:0000256" key="9">
    <source>
        <dbReference type="ARBA" id="ARBA00048017"/>
    </source>
</evidence>
<dbReference type="GO" id="GO:0007059">
    <property type="term" value="P:chromosome segregation"/>
    <property type="evidence" value="ECO:0007669"/>
    <property type="project" value="UniProtKB-KW"/>
</dbReference>
<dbReference type="Pfam" id="PF00583">
    <property type="entry name" value="Acetyltransf_1"/>
    <property type="match status" value="1"/>
</dbReference>
<dbReference type="PANTHER" id="PTHR14744:SF15">
    <property type="entry name" value="N-ALPHA-ACETYLTRANSFERASE 60"/>
    <property type="match status" value="1"/>
</dbReference>
<protein>
    <recommendedName>
        <fullName evidence="8">N-alpha-acetyltransferase 60</fullName>
        <ecNumber evidence="7">2.3.1.259</ecNumber>
        <ecNumber evidence="1">2.3.1.48</ecNumber>
    </recommendedName>
</protein>
<dbReference type="AlphaFoldDB" id="A0A182JG47"/>
<dbReference type="PROSITE" id="PS51186">
    <property type="entry name" value="GNAT"/>
    <property type="match status" value="1"/>
</dbReference>
<dbReference type="EC" id="2.3.1.48" evidence="1"/>
<keyword evidence="4" id="KW-0156">Chromatin regulator</keyword>
<name>A0A182JG47_ANOAO</name>
<dbReference type="FunFam" id="3.40.630.30:FF:000092">
    <property type="entry name" value="N-alpha-acetyltransferase 60 isoform X1"/>
    <property type="match status" value="1"/>
</dbReference>
<dbReference type="PANTHER" id="PTHR14744">
    <property type="entry name" value="N-ALPHA-ACETYLTRANSFERASE 60"/>
    <property type="match status" value="1"/>
</dbReference>
<comment type="catalytic activity">
    <reaction evidence="10">
        <text>N-terminal L-methionyl-[transmembrane protein] + acetyl-CoA = N-terminal N(alpha)-acetyl-L-methionyl-[transmembrane protein] + CoA + H(+)</text>
        <dbReference type="Rhea" id="RHEA:50604"/>
        <dbReference type="Rhea" id="RHEA-COMP:12745"/>
        <dbReference type="Rhea" id="RHEA-COMP:12746"/>
        <dbReference type="ChEBI" id="CHEBI:15378"/>
        <dbReference type="ChEBI" id="CHEBI:57287"/>
        <dbReference type="ChEBI" id="CHEBI:57288"/>
        <dbReference type="ChEBI" id="CHEBI:64731"/>
        <dbReference type="ChEBI" id="CHEBI:133414"/>
        <dbReference type="EC" id="2.3.1.259"/>
    </reaction>
</comment>
<evidence type="ECO:0000256" key="7">
    <source>
        <dbReference type="ARBA" id="ARBA00026111"/>
    </source>
</evidence>
<sequence>MVLVMHSGHSKGRFPVNHLGNAKSNERLQKPYEPYPSVPLCSANEVQLRFLCPDDLEEVRTLCQDWFPIDYPLSWYVDITSSTRFYALAAVYNFSIIGLIVAEIKSYKKLNKEDRGILPEFMGRDAEIGYILSLGVHRKYRQNGIGSLLLDSLINHLTTAERHKVKAIFLHVLTTNRTAILFYERRGFVLHSFLPYYYSIRGKCKDGFTYVSYINGGHSPWSLYDYLKYWCSQVLTAGGLCPWICGRMRTAFRWLCYRTVGRYNLQQDE</sequence>
<keyword evidence="3" id="KW-0159">Chromosome partition</keyword>
<dbReference type="CDD" id="cd04301">
    <property type="entry name" value="NAT_SF"/>
    <property type="match status" value="1"/>
</dbReference>
<dbReference type="EC" id="2.3.1.259" evidence="7"/>
<dbReference type="STRING" id="41427.A0A182JG47"/>
<reference evidence="11" key="1">
    <citation type="submission" date="2022-08" db="UniProtKB">
        <authorList>
            <consortium name="EnsemblMetazoa"/>
        </authorList>
    </citation>
    <scope>IDENTIFICATION</scope>
    <source>
        <strain evidence="11">EBRO</strain>
    </source>
</reference>
<dbReference type="GO" id="GO:0000139">
    <property type="term" value="C:Golgi membrane"/>
    <property type="evidence" value="ECO:0007669"/>
    <property type="project" value="TreeGrafter"/>
</dbReference>
<proteinExistence type="inferred from homology"/>
<comment type="similarity">
    <text evidence="6">Belongs to the acetyltransferase family. NAA60 subfamily.</text>
</comment>
<dbReference type="InterPro" id="IPR000182">
    <property type="entry name" value="GNAT_dom"/>
</dbReference>
<dbReference type="Gene3D" id="3.40.630.30">
    <property type="match status" value="1"/>
</dbReference>
<dbReference type="GO" id="GO:0004402">
    <property type="term" value="F:histone acetyltransferase activity"/>
    <property type="evidence" value="ECO:0007669"/>
    <property type="project" value="TreeGrafter"/>
</dbReference>
<dbReference type="VEuPathDB" id="VectorBase:AATE017461"/>
<keyword evidence="2" id="KW-0808">Transferase</keyword>
<accession>A0A182JG47</accession>
<keyword evidence="5" id="KW-0012">Acyltransferase</keyword>
<evidence type="ECO:0000256" key="3">
    <source>
        <dbReference type="ARBA" id="ARBA00022829"/>
    </source>
</evidence>
<evidence type="ECO:0000256" key="6">
    <source>
        <dbReference type="ARBA" id="ARBA00025774"/>
    </source>
</evidence>
<evidence type="ECO:0000313" key="11">
    <source>
        <dbReference type="EnsemblMetazoa" id="AATE017461-PA.1"/>
    </source>
</evidence>
<evidence type="ECO:0000256" key="2">
    <source>
        <dbReference type="ARBA" id="ARBA00022679"/>
    </source>
</evidence>
<dbReference type="InterPro" id="IPR045141">
    <property type="entry name" value="NAA60-like"/>
</dbReference>
<evidence type="ECO:0000256" key="1">
    <source>
        <dbReference type="ARBA" id="ARBA00013184"/>
    </source>
</evidence>
<dbReference type="InterPro" id="IPR016181">
    <property type="entry name" value="Acyl_CoA_acyltransferase"/>
</dbReference>